<sequence length="93" mass="10562">MRPNKELRKLVELMIGLSSQVAHELEEEKVCDTHQEALKLFCEEDQTPICLVCRESQTQHVHTVPPMEEAAQDYQDSEGPQDTKGCIPQNLVS</sequence>
<evidence type="ECO:0000313" key="6">
    <source>
        <dbReference type="EMBL" id="TFK02402.1"/>
    </source>
</evidence>
<dbReference type="GO" id="GO:0008270">
    <property type="term" value="F:zinc ion binding"/>
    <property type="evidence" value="ECO:0007669"/>
    <property type="project" value="UniProtKB-KW"/>
</dbReference>
<protein>
    <submittedName>
        <fullName evidence="6">E3 ubiquitin-protein ligase TRIM17</fullName>
    </submittedName>
</protein>
<dbReference type="AlphaFoldDB" id="A0A4D9E2L8"/>
<dbReference type="InterPro" id="IPR050143">
    <property type="entry name" value="TRIM/RBCC"/>
</dbReference>
<feature type="domain" description="B box-type" evidence="5">
    <location>
        <begin position="26"/>
        <end position="67"/>
    </location>
</feature>
<evidence type="ECO:0000256" key="1">
    <source>
        <dbReference type="ARBA" id="ARBA00022771"/>
    </source>
</evidence>
<dbReference type="STRING" id="55544.A0A4D9E2L8"/>
<organism evidence="6 7">
    <name type="scientific">Platysternon megacephalum</name>
    <name type="common">big-headed turtle</name>
    <dbReference type="NCBI Taxonomy" id="55544"/>
    <lineage>
        <taxon>Eukaryota</taxon>
        <taxon>Metazoa</taxon>
        <taxon>Chordata</taxon>
        <taxon>Craniata</taxon>
        <taxon>Vertebrata</taxon>
        <taxon>Euteleostomi</taxon>
        <taxon>Archelosauria</taxon>
        <taxon>Testudinata</taxon>
        <taxon>Testudines</taxon>
        <taxon>Cryptodira</taxon>
        <taxon>Durocryptodira</taxon>
        <taxon>Testudinoidea</taxon>
        <taxon>Platysternidae</taxon>
        <taxon>Platysternon</taxon>
    </lineage>
</organism>
<name>A0A4D9E2L8_9SAUR</name>
<comment type="caution">
    <text evidence="6">The sequence shown here is derived from an EMBL/GenBank/DDBJ whole genome shotgun (WGS) entry which is preliminary data.</text>
</comment>
<accession>A0A4D9E2L8</accession>
<keyword evidence="2" id="KW-0862">Zinc</keyword>
<dbReference type="PANTHER" id="PTHR24103">
    <property type="entry name" value="E3 UBIQUITIN-PROTEIN LIGASE TRIM"/>
    <property type="match status" value="1"/>
</dbReference>
<reference evidence="6 7" key="2">
    <citation type="submission" date="2019-04" db="EMBL/GenBank/DDBJ databases">
        <title>The genome sequence of big-headed turtle.</title>
        <authorList>
            <person name="Gong S."/>
        </authorList>
    </citation>
    <scope>NUCLEOTIDE SEQUENCE [LARGE SCALE GENOMIC DNA]</scope>
    <source>
        <strain evidence="6">DO16091913</strain>
        <tissue evidence="6">Muscle</tissue>
    </source>
</reference>
<dbReference type="Pfam" id="PF00643">
    <property type="entry name" value="zf-B_box"/>
    <property type="match status" value="1"/>
</dbReference>
<dbReference type="Gene3D" id="3.30.160.60">
    <property type="entry name" value="Classic Zinc Finger"/>
    <property type="match status" value="1"/>
</dbReference>
<evidence type="ECO:0000313" key="7">
    <source>
        <dbReference type="Proteomes" id="UP000297703"/>
    </source>
</evidence>
<evidence type="ECO:0000256" key="2">
    <source>
        <dbReference type="ARBA" id="ARBA00022833"/>
    </source>
</evidence>
<dbReference type="Proteomes" id="UP000297703">
    <property type="component" value="Unassembled WGS sequence"/>
</dbReference>
<evidence type="ECO:0000259" key="5">
    <source>
        <dbReference type="PROSITE" id="PS50119"/>
    </source>
</evidence>
<dbReference type="EMBL" id="QXTE01000190">
    <property type="protein sequence ID" value="TFK02402.1"/>
    <property type="molecule type" value="Genomic_DNA"/>
</dbReference>
<reference evidence="6 7" key="1">
    <citation type="submission" date="2019-04" db="EMBL/GenBank/DDBJ databases">
        <title>Draft genome of the big-headed turtle Platysternon megacephalum.</title>
        <authorList>
            <person name="Gong S."/>
        </authorList>
    </citation>
    <scope>NUCLEOTIDE SEQUENCE [LARGE SCALE GENOMIC DNA]</scope>
    <source>
        <strain evidence="6">DO16091913</strain>
        <tissue evidence="6">Muscle</tissue>
    </source>
</reference>
<dbReference type="SUPFAM" id="SSF57845">
    <property type="entry name" value="B-box zinc-binding domain"/>
    <property type="match status" value="1"/>
</dbReference>
<evidence type="ECO:0000256" key="4">
    <source>
        <dbReference type="SAM" id="MobiDB-lite"/>
    </source>
</evidence>
<keyword evidence="1 3" id="KW-0863">Zinc-finger</keyword>
<gene>
    <name evidence="6" type="ORF">DR999_PMT15264</name>
</gene>
<dbReference type="OrthoDB" id="9049620at2759"/>
<dbReference type="SMART" id="SM00336">
    <property type="entry name" value="BBOX"/>
    <property type="match status" value="1"/>
</dbReference>
<keyword evidence="1 3" id="KW-0479">Metal-binding</keyword>
<keyword evidence="7" id="KW-1185">Reference proteome</keyword>
<dbReference type="InterPro" id="IPR000315">
    <property type="entry name" value="Znf_B-box"/>
</dbReference>
<proteinExistence type="predicted"/>
<feature type="region of interest" description="Disordered" evidence="4">
    <location>
        <begin position="66"/>
        <end position="93"/>
    </location>
</feature>
<dbReference type="PROSITE" id="PS50119">
    <property type="entry name" value="ZF_BBOX"/>
    <property type="match status" value="1"/>
</dbReference>
<evidence type="ECO:0000256" key="3">
    <source>
        <dbReference type="PROSITE-ProRule" id="PRU00024"/>
    </source>
</evidence>